<protein>
    <submittedName>
        <fullName evidence="2">DUF262 domain-containing protein</fullName>
    </submittedName>
</protein>
<dbReference type="EMBL" id="JBHSQS010000001">
    <property type="protein sequence ID" value="MFC5921898.1"/>
    <property type="molecule type" value="Genomic_DNA"/>
</dbReference>
<dbReference type="RefSeq" id="WP_377503989.1">
    <property type="nucleotide sequence ID" value="NZ_JBHSQS010000001.1"/>
</dbReference>
<accession>A0ABW1GYX1</accession>
<organism evidence="2 3">
    <name type="scientific">Micromonospora vulcania</name>
    <dbReference type="NCBI Taxonomy" id="1441873"/>
    <lineage>
        <taxon>Bacteria</taxon>
        <taxon>Bacillati</taxon>
        <taxon>Actinomycetota</taxon>
        <taxon>Actinomycetes</taxon>
        <taxon>Micromonosporales</taxon>
        <taxon>Micromonosporaceae</taxon>
        <taxon>Micromonospora</taxon>
    </lineage>
</organism>
<proteinExistence type="predicted"/>
<reference evidence="3" key="1">
    <citation type="journal article" date="2019" name="Int. J. Syst. Evol. Microbiol.">
        <title>The Global Catalogue of Microorganisms (GCM) 10K type strain sequencing project: providing services to taxonomists for standard genome sequencing and annotation.</title>
        <authorList>
            <consortium name="The Broad Institute Genomics Platform"/>
            <consortium name="The Broad Institute Genome Sequencing Center for Infectious Disease"/>
            <person name="Wu L."/>
            <person name="Ma J."/>
        </authorList>
    </citation>
    <scope>NUCLEOTIDE SEQUENCE [LARGE SCALE GENOMIC DNA]</scope>
    <source>
        <strain evidence="3">CGMCC 4.7144</strain>
    </source>
</reference>
<keyword evidence="3" id="KW-1185">Reference proteome</keyword>
<dbReference type="Proteomes" id="UP001596226">
    <property type="component" value="Unassembled WGS sequence"/>
</dbReference>
<dbReference type="Pfam" id="PF03235">
    <property type="entry name" value="GmrSD_N"/>
    <property type="match status" value="1"/>
</dbReference>
<dbReference type="PANTHER" id="PTHR39639">
    <property type="entry name" value="CHROMOSOME 16, WHOLE GENOME SHOTGUN SEQUENCE"/>
    <property type="match status" value="1"/>
</dbReference>
<evidence type="ECO:0000313" key="2">
    <source>
        <dbReference type="EMBL" id="MFC5921898.1"/>
    </source>
</evidence>
<evidence type="ECO:0000313" key="3">
    <source>
        <dbReference type="Proteomes" id="UP001596226"/>
    </source>
</evidence>
<evidence type="ECO:0000259" key="1">
    <source>
        <dbReference type="Pfam" id="PF03235"/>
    </source>
</evidence>
<feature type="domain" description="GmrSD restriction endonucleases N-terminal" evidence="1">
    <location>
        <begin position="30"/>
        <end position="187"/>
    </location>
</feature>
<dbReference type="PANTHER" id="PTHR39639:SF1">
    <property type="entry name" value="DUF262 DOMAIN-CONTAINING PROTEIN"/>
    <property type="match status" value="1"/>
</dbReference>
<comment type="caution">
    <text evidence="2">The sequence shown here is derived from an EMBL/GenBank/DDBJ whole genome shotgun (WGS) entry which is preliminary data.</text>
</comment>
<dbReference type="InterPro" id="IPR004919">
    <property type="entry name" value="GmrSD_N"/>
</dbReference>
<sequence length="353" mass="40169">MSNNALAQRKELSKQRRQVDFDTYDVTVDELLRRVERGRIDVAPAYQRKFRWDAARQSALVESIFLGIPVPPLFMATNAEAGQANSWEVVDGLQRVTTLVRFAGSEKAKNRIGISERSLRLAELDKLPTFEGAEFSTLPGDLQSLFEDRPLKVVVLNDKSDVRVRFDLFERINTGGIRLTHQEVRECVFRGPFIDMLETLATHESFNSAIRLAESNQMDGTREEFVLRFFAYLENYLNFEHAVKGFLDDFTIAAQGKPDVPRRTKVFENTFRFLAKCFPEGIRSRKGLTPVNLFEGVAVGAALALQERPRLAAPVDVSWINGPELRPFVSGATNTRTRVRGRIEYCRDKFLES</sequence>
<gene>
    <name evidence="2" type="ORF">ACFQGL_00905</name>
</gene>
<name>A0ABW1GYX1_9ACTN</name>